<dbReference type="HOGENOM" id="CLU_2216270_0_0_1"/>
<name>A0A0C9SSA9_PAXIN</name>
<dbReference type="EMBL" id="KN819388">
    <property type="protein sequence ID" value="KIJ11069.1"/>
    <property type="molecule type" value="Genomic_DNA"/>
</dbReference>
<protein>
    <submittedName>
        <fullName evidence="1">Uncharacterized protein</fullName>
    </submittedName>
</protein>
<evidence type="ECO:0000313" key="2">
    <source>
        <dbReference type="Proteomes" id="UP000053647"/>
    </source>
</evidence>
<reference evidence="1 2" key="1">
    <citation type="submission" date="2014-06" db="EMBL/GenBank/DDBJ databases">
        <authorList>
            <consortium name="DOE Joint Genome Institute"/>
            <person name="Kuo A."/>
            <person name="Kohler A."/>
            <person name="Nagy L.G."/>
            <person name="Floudas D."/>
            <person name="Copeland A."/>
            <person name="Barry K.W."/>
            <person name="Cichocki N."/>
            <person name="Veneault-Fourrey C."/>
            <person name="LaButti K."/>
            <person name="Lindquist E.A."/>
            <person name="Lipzen A."/>
            <person name="Lundell T."/>
            <person name="Morin E."/>
            <person name="Murat C."/>
            <person name="Sun H."/>
            <person name="Tunlid A."/>
            <person name="Henrissat B."/>
            <person name="Grigoriev I.V."/>
            <person name="Hibbett D.S."/>
            <person name="Martin F."/>
            <person name="Nordberg H.P."/>
            <person name="Cantor M.N."/>
            <person name="Hua S.X."/>
        </authorList>
    </citation>
    <scope>NUCLEOTIDE SEQUENCE [LARGE SCALE GENOMIC DNA]</scope>
    <source>
        <strain evidence="1 2">ATCC 200175</strain>
    </source>
</reference>
<reference evidence="2" key="2">
    <citation type="submission" date="2015-01" db="EMBL/GenBank/DDBJ databases">
        <title>Evolutionary Origins and Diversification of the Mycorrhizal Mutualists.</title>
        <authorList>
            <consortium name="DOE Joint Genome Institute"/>
            <consortium name="Mycorrhizal Genomics Consortium"/>
            <person name="Kohler A."/>
            <person name="Kuo A."/>
            <person name="Nagy L.G."/>
            <person name="Floudas D."/>
            <person name="Copeland A."/>
            <person name="Barry K.W."/>
            <person name="Cichocki N."/>
            <person name="Veneault-Fourrey C."/>
            <person name="LaButti K."/>
            <person name="Lindquist E.A."/>
            <person name="Lipzen A."/>
            <person name="Lundell T."/>
            <person name="Morin E."/>
            <person name="Murat C."/>
            <person name="Riley R."/>
            <person name="Ohm R."/>
            <person name="Sun H."/>
            <person name="Tunlid A."/>
            <person name="Henrissat B."/>
            <person name="Grigoriev I.V."/>
            <person name="Hibbett D.S."/>
            <person name="Martin F."/>
        </authorList>
    </citation>
    <scope>NUCLEOTIDE SEQUENCE [LARGE SCALE GENOMIC DNA]</scope>
    <source>
        <strain evidence="2">ATCC 200175</strain>
    </source>
</reference>
<dbReference type="Proteomes" id="UP000053647">
    <property type="component" value="Unassembled WGS sequence"/>
</dbReference>
<dbReference type="OrthoDB" id="2689137at2759"/>
<proteinExistence type="predicted"/>
<evidence type="ECO:0000313" key="1">
    <source>
        <dbReference type="EMBL" id="KIJ11069.1"/>
    </source>
</evidence>
<gene>
    <name evidence="1" type="ORF">PAXINDRAFT_85086</name>
</gene>
<accession>A0A0C9SSA9</accession>
<dbReference type="AlphaFoldDB" id="A0A0C9SSA9"/>
<organism evidence="1 2">
    <name type="scientific">Paxillus involutus ATCC 200175</name>
    <dbReference type="NCBI Taxonomy" id="664439"/>
    <lineage>
        <taxon>Eukaryota</taxon>
        <taxon>Fungi</taxon>
        <taxon>Dikarya</taxon>
        <taxon>Basidiomycota</taxon>
        <taxon>Agaricomycotina</taxon>
        <taxon>Agaricomycetes</taxon>
        <taxon>Agaricomycetidae</taxon>
        <taxon>Boletales</taxon>
        <taxon>Paxilineae</taxon>
        <taxon>Paxillaceae</taxon>
        <taxon>Paxillus</taxon>
    </lineage>
</organism>
<sequence length="108" mass="12619">MDSKISTTVHASLEKHWAKADQDVFICAVVLNPFLHMSCFSSGVSELTPLGLYSIIKHVFKCIFHHEGDLPFHVAFFDYISFLCEYSCKRMQLDQFKELYKKFVRCHH</sequence>
<keyword evidence="2" id="KW-1185">Reference proteome</keyword>